<dbReference type="AlphaFoldDB" id="A0A915EXM7"/>
<dbReference type="WBParaSite" id="maker-E.canG7_contigs_5288-snap-gene-1.64-mRNA-1">
    <property type="protein sequence ID" value="maker-E.canG7_contigs_5288-snap-gene-1.64-mRNA-1"/>
    <property type="gene ID" value="EcG7_00838"/>
</dbReference>
<evidence type="ECO:0000313" key="2">
    <source>
        <dbReference type="WBParaSite" id="maker-E.canG7_contigs_5288-snap-gene-1.64-mRNA-1"/>
    </source>
</evidence>
<organism evidence="1 2">
    <name type="scientific">Echinococcus canadensis</name>
    <dbReference type="NCBI Taxonomy" id="519352"/>
    <lineage>
        <taxon>Eukaryota</taxon>
        <taxon>Metazoa</taxon>
        <taxon>Spiralia</taxon>
        <taxon>Lophotrochozoa</taxon>
        <taxon>Platyhelminthes</taxon>
        <taxon>Cestoda</taxon>
        <taxon>Eucestoda</taxon>
        <taxon>Cyclophyllidea</taxon>
        <taxon>Taeniidae</taxon>
        <taxon>Echinococcus</taxon>
        <taxon>Echinococcus canadensis group</taxon>
    </lineage>
</organism>
<proteinExistence type="predicted"/>
<protein>
    <submittedName>
        <fullName evidence="2">Uncharacterized protein</fullName>
    </submittedName>
</protein>
<name>A0A915EXM7_9CEST</name>
<reference evidence="2" key="1">
    <citation type="submission" date="2022-11" db="UniProtKB">
        <authorList>
            <consortium name="WormBaseParasite"/>
        </authorList>
    </citation>
    <scope>IDENTIFICATION</scope>
</reference>
<evidence type="ECO:0000313" key="1">
    <source>
        <dbReference type="Proteomes" id="UP000887562"/>
    </source>
</evidence>
<keyword evidence="1" id="KW-1185">Reference proteome</keyword>
<accession>A0A915EXM7</accession>
<sequence>MPLLSLPTSNLLSHTPKHIQSLCIPHLLNPL</sequence>
<dbReference type="Proteomes" id="UP000887562">
    <property type="component" value="Unplaced"/>
</dbReference>